<comment type="caution">
    <text evidence="2">The sequence shown here is derived from an EMBL/GenBank/DDBJ whole genome shotgun (WGS) entry which is preliminary data.</text>
</comment>
<feature type="compositionally biased region" description="Basic and acidic residues" evidence="1">
    <location>
        <begin position="118"/>
        <end position="131"/>
    </location>
</feature>
<dbReference type="EMBL" id="SIJK02000051">
    <property type="protein sequence ID" value="MBP1468005.1"/>
    <property type="molecule type" value="Genomic_DNA"/>
</dbReference>
<sequence length="138" mass="16125">MAIQTYRDLEVWQRAMDLAEEVYQQTQNFPREELYGLTSQIRRAVVSVPANIAEGYGRIHRKEYIHHLSIAQGSLQEAETQLQITVRLQYLDREQVKRAWNLMQDVGKMLRRLMLSLSEKKTQPKDPRPETQDPGSEG</sequence>
<dbReference type="Proteomes" id="UP001193081">
    <property type="component" value="Unassembled WGS sequence"/>
</dbReference>
<protein>
    <submittedName>
        <fullName evidence="2">Four helix bundle protein</fullName>
    </submittedName>
</protein>
<dbReference type="NCBIfam" id="TIGR02436">
    <property type="entry name" value="four helix bundle protein"/>
    <property type="match status" value="1"/>
</dbReference>
<name>A0ABS4DEX1_9CHLR</name>
<proteinExistence type="predicted"/>
<dbReference type="PANTHER" id="PTHR38471:SF2">
    <property type="entry name" value="FOUR HELIX BUNDLE PROTEIN"/>
    <property type="match status" value="1"/>
</dbReference>
<evidence type="ECO:0000256" key="1">
    <source>
        <dbReference type="SAM" id="MobiDB-lite"/>
    </source>
</evidence>
<dbReference type="Gene3D" id="1.20.1440.60">
    <property type="entry name" value="23S rRNA-intervening sequence"/>
    <property type="match status" value="1"/>
</dbReference>
<dbReference type="InterPro" id="IPR012657">
    <property type="entry name" value="23S_rRNA-intervening_sequence"/>
</dbReference>
<dbReference type="NCBIfam" id="NF008911">
    <property type="entry name" value="PRK12275.1-2"/>
    <property type="match status" value="1"/>
</dbReference>
<evidence type="ECO:0000313" key="3">
    <source>
        <dbReference type="Proteomes" id="UP001193081"/>
    </source>
</evidence>
<reference evidence="2 3" key="1">
    <citation type="submission" date="2021-03" db="EMBL/GenBank/DDBJ databases">
        <authorList>
            <person name="Grouzdev D.S."/>
        </authorList>
    </citation>
    <scope>NUCLEOTIDE SEQUENCE [LARGE SCALE GENOMIC DNA]</scope>
    <source>
        <strain evidence="2 3">M50-1</strain>
    </source>
</reference>
<accession>A0ABS4DEX1</accession>
<feature type="region of interest" description="Disordered" evidence="1">
    <location>
        <begin position="117"/>
        <end position="138"/>
    </location>
</feature>
<dbReference type="SUPFAM" id="SSF158446">
    <property type="entry name" value="IVS-encoded protein-like"/>
    <property type="match status" value="1"/>
</dbReference>
<dbReference type="Pfam" id="PF05635">
    <property type="entry name" value="23S_rRNA_IVP"/>
    <property type="match status" value="1"/>
</dbReference>
<keyword evidence="3" id="KW-1185">Reference proteome</keyword>
<gene>
    <name evidence="2" type="ORF">EYB53_019970</name>
</gene>
<dbReference type="InterPro" id="IPR036583">
    <property type="entry name" value="23S_rRNA_IVS_sf"/>
</dbReference>
<dbReference type="PANTHER" id="PTHR38471">
    <property type="entry name" value="FOUR HELIX BUNDLE PROTEIN"/>
    <property type="match status" value="1"/>
</dbReference>
<evidence type="ECO:0000313" key="2">
    <source>
        <dbReference type="EMBL" id="MBP1468005.1"/>
    </source>
</evidence>
<organism evidence="2 3">
    <name type="scientific">Candidatus Chloroploca mongolica</name>
    <dbReference type="NCBI Taxonomy" id="2528176"/>
    <lineage>
        <taxon>Bacteria</taxon>
        <taxon>Bacillati</taxon>
        <taxon>Chloroflexota</taxon>
        <taxon>Chloroflexia</taxon>
        <taxon>Chloroflexales</taxon>
        <taxon>Chloroflexineae</taxon>
        <taxon>Oscillochloridaceae</taxon>
        <taxon>Candidatus Chloroploca</taxon>
    </lineage>
</organism>
<dbReference type="CDD" id="cd16377">
    <property type="entry name" value="23S_rRNA_IVP_like"/>
    <property type="match status" value="1"/>
</dbReference>